<protein>
    <submittedName>
        <fullName evidence="1">Uncharacterized protein</fullName>
    </submittedName>
</protein>
<comment type="caution">
    <text evidence="1">The sequence shown here is derived from an EMBL/GenBank/DDBJ whole genome shotgun (WGS) entry which is preliminary data.</text>
</comment>
<gene>
    <name evidence="1" type="ORF">BV22DRAFT_1020929</name>
</gene>
<accession>A0ACB8B5A8</accession>
<dbReference type="Proteomes" id="UP000790709">
    <property type="component" value="Unassembled WGS sequence"/>
</dbReference>
<sequence>YDFETSEKPSVQVANRRLVMKLKDNFGLLYRVRRHGGHRGLLEHKIFQTCINLIWFRNKQDVGVVYNKYLNLFPITGLALVIAAIECCVDEWTTGSHSDVAFTEDDYKEVYEKHLTNLLKFEEHTKAHNILPRLLQRFHNNGQ</sequence>
<dbReference type="EMBL" id="MU266571">
    <property type="protein sequence ID" value="KAH7920577.1"/>
    <property type="molecule type" value="Genomic_DNA"/>
</dbReference>
<keyword evidence="2" id="KW-1185">Reference proteome</keyword>
<name>A0ACB8B5A8_9AGAM</name>
<evidence type="ECO:0000313" key="1">
    <source>
        <dbReference type="EMBL" id="KAH7920577.1"/>
    </source>
</evidence>
<evidence type="ECO:0000313" key="2">
    <source>
        <dbReference type="Proteomes" id="UP000790709"/>
    </source>
</evidence>
<reference evidence="1" key="1">
    <citation type="journal article" date="2021" name="New Phytol.">
        <title>Evolutionary innovations through gain and loss of genes in the ectomycorrhizal Boletales.</title>
        <authorList>
            <person name="Wu G."/>
            <person name="Miyauchi S."/>
            <person name="Morin E."/>
            <person name="Kuo A."/>
            <person name="Drula E."/>
            <person name="Varga T."/>
            <person name="Kohler A."/>
            <person name="Feng B."/>
            <person name="Cao Y."/>
            <person name="Lipzen A."/>
            <person name="Daum C."/>
            <person name="Hundley H."/>
            <person name="Pangilinan J."/>
            <person name="Johnson J."/>
            <person name="Barry K."/>
            <person name="LaButti K."/>
            <person name="Ng V."/>
            <person name="Ahrendt S."/>
            <person name="Min B."/>
            <person name="Choi I.G."/>
            <person name="Park H."/>
            <person name="Plett J.M."/>
            <person name="Magnuson J."/>
            <person name="Spatafora J.W."/>
            <person name="Nagy L.G."/>
            <person name="Henrissat B."/>
            <person name="Grigoriev I.V."/>
            <person name="Yang Z.L."/>
            <person name="Xu J."/>
            <person name="Martin F.M."/>
        </authorList>
    </citation>
    <scope>NUCLEOTIDE SEQUENCE</scope>
    <source>
        <strain evidence="1">KUC20120723A-06</strain>
    </source>
</reference>
<organism evidence="1 2">
    <name type="scientific">Leucogyrophana mollusca</name>
    <dbReference type="NCBI Taxonomy" id="85980"/>
    <lineage>
        <taxon>Eukaryota</taxon>
        <taxon>Fungi</taxon>
        <taxon>Dikarya</taxon>
        <taxon>Basidiomycota</taxon>
        <taxon>Agaricomycotina</taxon>
        <taxon>Agaricomycetes</taxon>
        <taxon>Agaricomycetidae</taxon>
        <taxon>Boletales</taxon>
        <taxon>Boletales incertae sedis</taxon>
        <taxon>Leucogyrophana</taxon>
    </lineage>
</organism>
<proteinExistence type="predicted"/>
<feature type="non-terminal residue" evidence="1">
    <location>
        <position position="1"/>
    </location>
</feature>